<dbReference type="PANTHER" id="PTHR43375">
    <property type="entry name" value="OROTIDINE 5'-PHOSPHATE DECARBOXYLASE"/>
    <property type="match status" value="1"/>
</dbReference>
<gene>
    <name evidence="9" type="primary">pyrF</name>
    <name evidence="9" type="ORF">NG653_04455</name>
</gene>
<dbReference type="InterPro" id="IPR001754">
    <property type="entry name" value="OMPdeCOase_dom"/>
</dbReference>
<dbReference type="EC" id="4.1.1.23" evidence="7"/>
<evidence type="ECO:0000256" key="2">
    <source>
        <dbReference type="ARBA" id="ARBA00008847"/>
    </source>
</evidence>
<keyword evidence="5 9" id="KW-0456">Lyase</keyword>
<accession>A0ABT1AVL2</accession>
<dbReference type="InterPro" id="IPR011995">
    <property type="entry name" value="OMPdecase_type-2"/>
</dbReference>
<proteinExistence type="inferred from homology"/>
<evidence type="ECO:0000256" key="3">
    <source>
        <dbReference type="ARBA" id="ARBA00022793"/>
    </source>
</evidence>
<evidence type="ECO:0000256" key="6">
    <source>
        <dbReference type="ARBA" id="ARBA00049157"/>
    </source>
</evidence>
<dbReference type="Proteomes" id="UP001206312">
    <property type="component" value="Unassembled WGS sequence"/>
</dbReference>
<dbReference type="CDD" id="cd04725">
    <property type="entry name" value="OMP_decarboxylase_like"/>
    <property type="match status" value="1"/>
</dbReference>
<name>A0ABT1AVL2_9FLAO</name>
<sequence>MSTEHLLAQILAKRSFLCIGLDTDPQQLPAGLQGEEDPVFAFNKAVIDATHHLCVAYKPNTAFYEAGGSRGWASLERTIAYLNTHYPDHFTIADAKRGDIGNTSGRYARAFFEGMDFDALTVAPYMGRDSVEPFLAFEGRFVILLALTSNPGAFDFQTLPCGTEELCLRVLRQSREYSHPERLMYVVGATKASYLSKVREVVPDAFLLIPGVGAQGGSLEEVCRYGMTDGVGLLVNSSRGIIYASQGEDFAAAATKAAATLQMEMAAILKAAGL</sequence>
<comment type="similarity">
    <text evidence="2">Belongs to the OMP decarboxylase family. Type 2 subfamily.</text>
</comment>
<evidence type="ECO:0000259" key="8">
    <source>
        <dbReference type="SMART" id="SM00934"/>
    </source>
</evidence>
<evidence type="ECO:0000256" key="7">
    <source>
        <dbReference type="NCBIfam" id="TIGR02127"/>
    </source>
</evidence>
<dbReference type="GO" id="GO:0004590">
    <property type="term" value="F:orotidine-5'-phosphate decarboxylase activity"/>
    <property type="evidence" value="ECO:0007669"/>
    <property type="project" value="UniProtKB-EC"/>
</dbReference>
<dbReference type="Gene3D" id="3.20.20.70">
    <property type="entry name" value="Aldolase class I"/>
    <property type="match status" value="1"/>
</dbReference>
<dbReference type="NCBIfam" id="TIGR02127">
    <property type="entry name" value="pyrF_sub2"/>
    <property type="match status" value="1"/>
</dbReference>
<evidence type="ECO:0000313" key="10">
    <source>
        <dbReference type="Proteomes" id="UP001206312"/>
    </source>
</evidence>
<dbReference type="InterPro" id="IPR013785">
    <property type="entry name" value="Aldolase_TIM"/>
</dbReference>
<keyword evidence="10" id="KW-1185">Reference proteome</keyword>
<dbReference type="SMART" id="SM00934">
    <property type="entry name" value="OMPdecase"/>
    <property type="match status" value="1"/>
</dbReference>
<evidence type="ECO:0000256" key="5">
    <source>
        <dbReference type="ARBA" id="ARBA00023239"/>
    </source>
</evidence>
<dbReference type="InterPro" id="IPR011060">
    <property type="entry name" value="RibuloseP-bd_barrel"/>
</dbReference>
<keyword evidence="4" id="KW-0665">Pyrimidine biosynthesis</keyword>
<organism evidence="9 10">
    <name type="scientific">Robiginitalea marina</name>
    <dbReference type="NCBI Taxonomy" id="2954105"/>
    <lineage>
        <taxon>Bacteria</taxon>
        <taxon>Pseudomonadati</taxon>
        <taxon>Bacteroidota</taxon>
        <taxon>Flavobacteriia</taxon>
        <taxon>Flavobacteriales</taxon>
        <taxon>Flavobacteriaceae</taxon>
        <taxon>Robiginitalea</taxon>
    </lineage>
</organism>
<reference evidence="9 10" key="1">
    <citation type="submission" date="2022-06" db="EMBL/GenBank/DDBJ databases">
        <authorList>
            <person name="Xuan X."/>
        </authorList>
    </citation>
    <scope>NUCLEOTIDE SEQUENCE [LARGE SCALE GENOMIC DNA]</scope>
    <source>
        <strain evidence="9 10">2V75</strain>
    </source>
</reference>
<feature type="domain" description="Orotidine 5'-phosphate decarboxylase" evidence="8">
    <location>
        <begin position="16"/>
        <end position="254"/>
    </location>
</feature>
<dbReference type="PANTHER" id="PTHR43375:SF1">
    <property type="entry name" value="OROTIDINE 5'-PHOSPHATE DECARBOXYLASE"/>
    <property type="match status" value="1"/>
</dbReference>
<dbReference type="Pfam" id="PF00215">
    <property type="entry name" value="OMPdecase"/>
    <property type="match status" value="1"/>
</dbReference>
<comment type="caution">
    <text evidence="9">The sequence shown here is derived from an EMBL/GenBank/DDBJ whole genome shotgun (WGS) entry which is preliminary data.</text>
</comment>
<keyword evidence="3" id="KW-0210">Decarboxylase</keyword>
<dbReference type="EMBL" id="JAMXIB010000002">
    <property type="protein sequence ID" value="MCO5724096.1"/>
    <property type="molecule type" value="Genomic_DNA"/>
</dbReference>
<dbReference type="SUPFAM" id="SSF51366">
    <property type="entry name" value="Ribulose-phoshate binding barrel"/>
    <property type="match status" value="1"/>
</dbReference>
<protein>
    <recommendedName>
        <fullName evidence="7">Orotidine-5'-phosphate decarboxylase</fullName>
        <ecNumber evidence="7">4.1.1.23</ecNumber>
    </recommendedName>
</protein>
<evidence type="ECO:0000256" key="4">
    <source>
        <dbReference type="ARBA" id="ARBA00022975"/>
    </source>
</evidence>
<comment type="pathway">
    <text evidence="1">Pyrimidine metabolism; UMP biosynthesis via de novo pathway; UMP from orotate: step 2/2.</text>
</comment>
<evidence type="ECO:0000256" key="1">
    <source>
        <dbReference type="ARBA" id="ARBA00004861"/>
    </source>
</evidence>
<dbReference type="RefSeq" id="WP_252740467.1">
    <property type="nucleotide sequence ID" value="NZ_JAMXIB010000002.1"/>
</dbReference>
<comment type="catalytic activity">
    <reaction evidence="6">
        <text>orotidine 5'-phosphate + H(+) = UMP + CO2</text>
        <dbReference type="Rhea" id="RHEA:11596"/>
        <dbReference type="ChEBI" id="CHEBI:15378"/>
        <dbReference type="ChEBI" id="CHEBI:16526"/>
        <dbReference type="ChEBI" id="CHEBI:57538"/>
        <dbReference type="ChEBI" id="CHEBI:57865"/>
        <dbReference type="EC" id="4.1.1.23"/>
    </reaction>
</comment>
<evidence type="ECO:0000313" key="9">
    <source>
        <dbReference type="EMBL" id="MCO5724096.1"/>
    </source>
</evidence>